<dbReference type="PANTHER" id="PTHR24273:SF32">
    <property type="entry name" value="HYALIN"/>
    <property type="match status" value="1"/>
</dbReference>
<feature type="chain" id="PRO_5035249181" description="HYR domain-containing protein" evidence="3">
    <location>
        <begin position="28"/>
        <end position="1200"/>
    </location>
</feature>
<feature type="signal peptide" evidence="3">
    <location>
        <begin position="1"/>
        <end position="27"/>
    </location>
</feature>
<dbReference type="GO" id="GO:0003824">
    <property type="term" value="F:catalytic activity"/>
    <property type="evidence" value="ECO:0007669"/>
    <property type="project" value="UniProtKB-ARBA"/>
</dbReference>
<keyword evidence="1" id="KW-0677">Repeat</keyword>
<evidence type="ECO:0000256" key="1">
    <source>
        <dbReference type="ARBA" id="ARBA00022737"/>
    </source>
</evidence>
<feature type="domain" description="HYR" evidence="4">
    <location>
        <begin position="1000"/>
        <end position="1080"/>
    </location>
</feature>
<gene>
    <name evidence="5" type="ORF">Cco03nite_74770</name>
</gene>
<dbReference type="RefSeq" id="WP_203698740.1">
    <property type="nucleotide sequence ID" value="NZ_BAAALC010000015.1"/>
</dbReference>
<evidence type="ECO:0000256" key="2">
    <source>
        <dbReference type="SAM" id="MobiDB-lite"/>
    </source>
</evidence>
<dbReference type="Proteomes" id="UP000630887">
    <property type="component" value="Unassembled WGS sequence"/>
</dbReference>
<feature type="compositionally biased region" description="Basic and acidic residues" evidence="2">
    <location>
        <begin position="29"/>
        <end position="38"/>
    </location>
</feature>
<dbReference type="PANTHER" id="PTHR24273">
    <property type="entry name" value="FI04643P-RELATED"/>
    <property type="match status" value="1"/>
</dbReference>
<dbReference type="Pfam" id="PF02494">
    <property type="entry name" value="HYR"/>
    <property type="match status" value="1"/>
</dbReference>
<evidence type="ECO:0000259" key="4">
    <source>
        <dbReference type="PROSITE" id="PS50825"/>
    </source>
</evidence>
<evidence type="ECO:0000313" key="6">
    <source>
        <dbReference type="Proteomes" id="UP000630887"/>
    </source>
</evidence>
<dbReference type="PROSITE" id="PS50825">
    <property type="entry name" value="HYR"/>
    <property type="match status" value="1"/>
</dbReference>
<dbReference type="SUPFAM" id="SSF53474">
    <property type="entry name" value="alpha/beta-Hydrolases"/>
    <property type="match status" value="1"/>
</dbReference>
<reference evidence="5 6" key="1">
    <citation type="submission" date="2021-01" db="EMBL/GenBank/DDBJ databases">
        <title>Whole genome shotgun sequence of Catellatospora coxensis NBRC 107359.</title>
        <authorList>
            <person name="Komaki H."/>
            <person name="Tamura T."/>
        </authorList>
    </citation>
    <scope>NUCLEOTIDE SEQUENCE [LARGE SCALE GENOMIC DNA]</scope>
    <source>
        <strain evidence="5 6">NBRC 107359</strain>
    </source>
</reference>
<dbReference type="InterPro" id="IPR003410">
    <property type="entry name" value="HYR_dom"/>
</dbReference>
<dbReference type="InterPro" id="IPR029058">
    <property type="entry name" value="AB_hydrolase_fold"/>
</dbReference>
<sequence length="1200" mass="124156">MNRSLFSRLAAAAVVVSLSLAPVPAQAKPWEEPKRGDTAADAPRGHARPMPGAKPVRPRAGQRAAAASAMALPACETSKYTDPTGTGVLRVDQGCDLDRYMYESDGPLDFSIVVDRYAGPVTAEGYPAAGHTYTDRKALLTLRAWDVDDDYAVGGEVDRVGVNGHAIDAPSYGILTGAHDQWSTVSFHIDASKLKFPAAPGEVAVNDFSVLIDTANPGTNTWAVSIDWAELRLSSDVLPVALMHGIISTGEAMQDMKAFYEENVWQLAGKIITPSLTFNGSTYLNELMMRDPIAALKRDTGAEQINLVAHSMGGLNSRRYAWLHPGDVRNIVMIGTPNGGSPVADHLCEIKNSYDGDPNEYEALILIIGHKFGACDGPADGLFQLQTSYMQNVFNVQVRDHAAGTEYATIAGEGWDLTSIYVPGQSDGVVAVDSVRWMDRNGSHGGVHTSLEPIFPQNHGDLIKTGSGALGRSLCHAYAAQYACYRVEESSGLRAMAGTAADPVELADIGTATIPAGGTAQIPLALEAAGTAQVLILTEPGVTGSYRGQPLSTGQLFGEPVLVAQTTGGAGTVTLHNSTGAPVKAAAVGSVATTRQLAVAGPAGLPTAGSPVTATMTLTEAVAGEQVRYRVLDGAGAEVVEGVATGTGAGTWSATFTPAGAGTYTVAAWTSGTRARTASAVVPVGADDGRGIAAGATWLAPDANTDGRLDALEVSVPVTAPQGGEFHLTGDLIAAGGQVVGSAGGTAQLGAGTGSVKLRFGGQAIFRGGLNGPYTLGNLVLSDAEQNLLDRVTVQATSSAYTAGQFDHLEVEIDLQGFTAEQVDADSNRYAEQLRVGGRVRVDSGGSYAVNARLVGPNGQELVEHQQTVALTAGQNQITLDFPWSAIAAGGVNGPYTVMDLSVYPINNAGNGAFLPSAHTTEAFHSSGLINRVPLVHIEPVSVEGNTAGGYTGTLPGATAEDPDGDPVTLTNNAPSPLPLGVNSVVWTGTDSYGGTGTTVQSVTVRDTTAPGITCPPNVTVTTATPTLGNPTTSDIVDATVTVTSDKPATFPSGLTTVTWTARDDSGNAATCRQQVTVNLGVPAGPYTFTGFWSGGSSTPSLNATCEVPPHPYNMCFLGVSWQVKDSSGNVISNPAVVKSVSWAGNVSAISFSPTTGRMSVTLSEDGVPTPSWYNFTLIFADDTRRTLRVQMVDGAPEGS</sequence>
<protein>
    <recommendedName>
        <fullName evidence="4">HYR domain-containing protein</fullName>
    </recommendedName>
</protein>
<dbReference type="InterPro" id="IPR000073">
    <property type="entry name" value="AB_hydrolase_1"/>
</dbReference>
<dbReference type="AlphaFoldDB" id="A0A8J3L2F6"/>
<dbReference type="Gene3D" id="3.40.50.1820">
    <property type="entry name" value="alpha/beta hydrolase"/>
    <property type="match status" value="1"/>
</dbReference>
<dbReference type="PROSITE" id="PS50194">
    <property type="entry name" value="FILAMIN_REPEAT"/>
    <property type="match status" value="1"/>
</dbReference>
<proteinExistence type="predicted"/>
<comment type="caution">
    <text evidence="5">The sequence shown here is derived from an EMBL/GenBank/DDBJ whole genome shotgun (WGS) entry which is preliminary data.</text>
</comment>
<keyword evidence="6" id="KW-1185">Reference proteome</keyword>
<keyword evidence="3" id="KW-0732">Signal</keyword>
<accession>A0A8J3L2F6</accession>
<organism evidence="5 6">
    <name type="scientific">Catellatospora coxensis</name>
    <dbReference type="NCBI Taxonomy" id="310354"/>
    <lineage>
        <taxon>Bacteria</taxon>
        <taxon>Bacillati</taxon>
        <taxon>Actinomycetota</taxon>
        <taxon>Actinomycetes</taxon>
        <taxon>Micromonosporales</taxon>
        <taxon>Micromonosporaceae</taxon>
        <taxon>Catellatospora</taxon>
    </lineage>
</organism>
<dbReference type="InterPro" id="IPR017868">
    <property type="entry name" value="Filamin/ABP280_repeat-like"/>
</dbReference>
<feature type="region of interest" description="Disordered" evidence="2">
    <location>
        <begin position="26"/>
        <end position="59"/>
    </location>
</feature>
<name>A0A8J3L2F6_9ACTN</name>
<dbReference type="EMBL" id="BONI01000100">
    <property type="protein sequence ID" value="GIG10777.1"/>
    <property type="molecule type" value="Genomic_DNA"/>
</dbReference>
<evidence type="ECO:0000256" key="3">
    <source>
        <dbReference type="SAM" id="SignalP"/>
    </source>
</evidence>
<evidence type="ECO:0000313" key="5">
    <source>
        <dbReference type="EMBL" id="GIG10777.1"/>
    </source>
</evidence>
<dbReference type="Pfam" id="PF00561">
    <property type="entry name" value="Abhydrolase_1"/>
    <property type="match status" value="1"/>
</dbReference>